<feature type="domain" description="GST N-terminal" evidence="1">
    <location>
        <begin position="1"/>
        <end position="80"/>
    </location>
</feature>
<dbReference type="SUPFAM" id="SSF47616">
    <property type="entry name" value="GST C-terminal domain-like"/>
    <property type="match status" value="1"/>
</dbReference>
<dbReference type="PROSITE" id="PS50404">
    <property type="entry name" value="GST_NTER"/>
    <property type="match status" value="1"/>
</dbReference>
<proteinExistence type="predicted"/>
<dbReference type="Pfam" id="PF13409">
    <property type="entry name" value="GST_N_2"/>
    <property type="match status" value="1"/>
</dbReference>
<protein>
    <submittedName>
        <fullName evidence="2">Glutathione S-transferase family protein</fullName>
    </submittedName>
</protein>
<evidence type="ECO:0000259" key="1">
    <source>
        <dbReference type="PROSITE" id="PS50404"/>
    </source>
</evidence>
<dbReference type="Gene3D" id="1.20.1050.10">
    <property type="match status" value="1"/>
</dbReference>
<gene>
    <name evidence="2" type="ORF">QWZ14_21425</name>
</gene>
<dbReference type="SUPFAM" id="SSF52833">
    <property type="entry name" value="Thioredoxin-like"/>
    <property type="match status" value="1"/>
</dbReference>
<evidence type="ECO:0000313" key="2">
    <source>
        <dbReference type="EMBL" id="MDN3566948.1"/>
    </source>
</evidence>
<dbReference type="InterPro" id="IPR004045">
    <property type="entry name" value="Glutathione_S-Trfase_N"/>
</dbReference>
<dbReference type="Proteomes" id="UP001529369">
    <property type="component" value="Unassembled WGS sequence"/>
</dbReference>
<keyword evidence="3" id="KW-1185">Reference proteome</keyword>
<accession>A0ABT8AAV8</accession>
<dbReference type="Gene3D" id="3.40.30.10">
    <property type="entry name" value="Glutaredoxin"/>
    <property type="match status" value="1"/>
</dbReference>
<dbReference type="Pfam" id="PF13410">
    <property type="entry name" value="GST_C_2"/>
    <property type="match status" value="1"/>
</dbReference>
<reference evidence="3" key="1">
    <citation type="journal article" date="2019" name="Int. J. Syst. Evol. Microbiol.">
        <title>The Global Catalogue of Microorganisms (GCM) 10K type strain sequencing project: providing services to taxonomists for standard genome sequencing and annotation.</title>
        <authorList>
            <consortium name="The Broad Institute Genomics Platform"/>
            <consortium name="The Broad Institute Genome Sequencing Center for Infectious Disease"/>
            <person name="Wu L."/>
            <person name="Ma J."/>
        </authorList>
    </citation>
    <scope>NUCLEOTIDE SEQUENCE [LARGE SCALE GENOMIC DNA]</scope>
    <source>
        <strain evidence="3">CECT 7131</strain>
    </source>
</reference>
<dbReference type="InterPro" id="IPR036282">
    <property type="entry name" value="Glutathione-S-Trfase_C_sf"/>
</dbReference>
<comment type="caution">
    <text evidence="2">The sequence shown here is derived from an EMBL/GenBank/DDBJ whole genome shotgun (WGS) entry which is preliminary data.</text>
</comment>
<name>A0ABT8AAV8_9PROT</name>
<dbReference type="EMBL" id="JAUFPN010000184">
    <property type="protein sequence ID" value="MDN3566948.1"/>
    <property type="molecule type" value="Genomic_DNA"/>
</dbReference>
<sequence>MQLFYSSGSPYARAVRVALRETGLLARVAERETTLRDPGAVVLPHSPVGRVPTLVLADGTVLTETALILPYLDTLGGAYPLLPPATLSRCGQVLGLLEGMAVWNRELRRPEHERSPGVIALETTRVNRVADTLEAQGWTAPARPDAADILLGCALGYAERRHRAWPWRQGHPALARVFDTLAERPSFRDTLPPLSGI</sequence>
<evidence type="ECO:0000313" key="3">
    <source>
        <dbReference type="Proteomes" id="UP001529369"/>
    </source>
</evidence>
<dbReference type="RefSeq" id="WP_290318931.1">
    <property type="nucleotide sequence ID" value="NZ_JAUFPN010000184.1"/>
</dbReference>
<dbReference type="InterPro" id="IPR036249">
    <property type="entry name" value="Thioredoxin-like_sf"/>
</dbReference>
<organism evidence="2 3">
    <name type="scientific">Paeniroseomonas aquatica</name>
    <dbReference type="NCBI Taxonomy" id="373043"/>
    <lineage>
        <taxon>Bacteria</taxon>
        <taxon>Pseudomonadati</taxon>
        <taxon>Pseudomonadota</taxon>
        <taxon>Alphaproteobacteria</taxon>
        <taxon>Acetobacterales</taxon>
        <taxon>Acetobacteraceae</taxon>
        <taxon>Paeniroseomonas</taxon>
    </lineage>
</organism>